<evidence type="ECO:0000256" key="12">
    <source>
        <dbReference type="PROSITE-ProRule" id="PRU00282"/>
    </source>
</evidence>
<dbReference type="SUPFAM" id="SSF57756">
    <property type="entry name" value="Retrovirus zinc finger-like domains"/>
    <property type="match status" value="1"/>
</dbReference>
<dbReference type="InterPro" id="IPR002167">
    <property type="entry name" value="GDC-like"/>
</dbReference>
<feature type="domain" description="RRM" evidence="14">
    <location>
        <begin position="25"/>
        <end position="96"/>
    </location>
</feature>
<dbReference type="InterPro" id="IPR035979">
    <property type="entry name" value="RBD_domain_sf"/>
</dbReference>
<evidence type="ECO:0000256" key="2">
    <source>
        <dbReference type="ARBA" id="ARBA00006375"/>
    </source>
</evidence>
<dbReference type="PRINTS" id="PR00926">
    <property type="entry name" value="MITOCARRIER"/>
</dbReference>
<dbReference type="SUPFAM" id="SSF103506">
    <property type="entry name" value="Mitochondrial carrier"/>
    <property type="match status" value="1"/>
</dbReference>
<feature type="compositionally biased region" description="Pro residues" evidence="13">
    <location>
        <begin position="1"/>
        <end position="21"/>
    </location>
</feature>
<feature type="repeat" description="Solcar" evidence="12">
    <location>
        <begin position="789"/>
        <end position="877"/>
    </location>
</feature>
<dbReference type="GO" id="GO:0003723">
    <property type="term" value="F:RNA binding"/>
    <property type="evidence" value="ECO:0007669"/>
    <property type="project" value="UniProtKB-UniRule"/>
</dbReference>
<keyword evidence="11" id="KW-0694">RNA-binding</keyword>
<evidence type="ECO:0000256" key="11">
    <source>
        <dbReference type="PROSITE-ProRule" id="PRU00176"/>
    </source>
</evidence>
<sequence>MSLPPPPPPLPPADSGAPPPASTHTTVYVGHLSPRTERRDVEELFEKYGRVVSVELKHGGFAFVEYEDPRDADDAVSKLNGYELDGSRITVEWSRRSGGPGSGCFLCNGTGHWARECPEASEKGMDVKSGKCFKCGVSGHLARYCRGPDTRRSGPSYSDYRRGPPPPPRYGGRGRSPAPYGRDPYDYGYRGRAYSRSPDRGYGAPGGYRQRSPYHGGYRGRSPSPYYRDGGRGRSPSPYGNGLELQVLAYDTKHEPHGALDPVMRIENVLPDEDTIARIFQGKIPKCRGWDPGELVTAALCLIEHEREWNGAPDPGDPPVTNLMIRRAALYSPTTAARSERERVKNRKLQVVPGESIDGGIWARGVDPKGARTDVQSIQEIESCLPPKGQVTVEDFEDAVRVRVSTEPLLREFEGSLRMKKAAWEEKKAVRAELDIAVAAILRFCGPEPCLIAIGNGKFRTGINLASKHETLQSHFAKKLALPEERPPGWQSRLQDLVSASPVVDGSTGTRPSSVHQHTTTTTSNTVSIAAVAGLGSAESTDSNPKTAWSKESGRVATTADESANDASRHKKIAVVRDTKSLDYIARTMFAGGIAGITAKTAVAPLDRVKILFQTSNPQFEKYAGTWTGVFKAGGDIYKSGGVHGLFQGNSATVLRIFPYAAIKFMAYEQYRSTPGKKFVAGSMADLIRVRLAYETKVTPYISLVRKIYNEPAGLNRPLNMSWMPALNISNFYRGFLCSVAGMIPYAGASFFTHDVMQEFCREKLPWTLKPNQHRGLPDKNGDYSRPELRTVAELTCGGIAGAVSQTASYPLEVVRRKMQVAGALDSKVFVGMLETARRLYIAKGVRGFFVGLSIGYLKVTPLAAISFTVYERMKTALEIN</sequence>
<evidence type="ECO:0008006" key="18">
    <source>
        <dbReference type="Google" id="ProtNLM"/>
    </source>
</evidence>
<keyword evidence="9 12" id="KW-0472">Membrane</keyword>
<keyword evidence="10" id="KW-0863">Zinc-finger</keyword>
<feature type="region of interest" description="Disordered" evidence="13">
    <location>
        <begin position="146"/>
        <end position="240"/>
    </location>
</feature>
<dbReference type="InterPro" id="IPR023395">
    <property type="entry name" value="MCP_dom_sf"/>
</dbReference>
<evidence type="ECO:0000256" key="9">
    <source>
        <dbReference type="ARBA" id="ARBA00023136"/>
    </source>
</evidence>
<keyword evidence="3" id="KW-0813">Transport</keyword>
<dbReference type="SMART" id="SM00360">
    <property type="entry name" value="RRM"/>
    <property type="match status" value="1"/>
</dbReference>
<dbReference type="PRINTS" id="PR00928">
    <property type="entry name" value="GRAVESDC"/>
</dbReference>
<keyword evidence="10" id="KW-0479">Metal-binding</keyword>
<feature type="repeat" description="Solcar" evidence="12">
    <location>
        <begin position="583"/>
        <end position="674"/>
    </location>
</feature>
<dbReference type="Pfam" id="PF00098">
    <property type="entry name" value="zf-CCHC"/>
    <property type="match status" value="2"/>
</dbReference>
<organism evidence="16 17">
    <name type="scientific">Linnemannia hyalina</name>
    <dbReference type="NCBI Taxonomy" id="64524"/>
    <lineage>
        <taxon>Eukaryota</taxon>
        <taxon>Fungi</taxon>
        <taxon>Fungi incertae sedis</taxon>
        <taxon>Mucoromycota</taxon>
        <taxon>Mortierellomycotina</taxon>
        <taxon>Mortierellomycetes</taxon>
        <taxon>Mortierellales</taxon>
        <taxon>Mortierellaceae</taxon>
        <taxon>Linnemannia</taxon>
    </lineage>
</organism>
<feature type="compositionally biased region" description="Low complexity" evidence="13">
    <location>
        <begin position="513"/>
        <end position="522"/>
    </location>
</feature>
<keyword evidence="6" id="KW-0999">Mitochondrion inner membrane</keyword>
<keyword evidence="10" id="KW-0862">Zinc</keyword>
<dbReference type="InterPro" id="IPR012677">
    <property type="entry name" value="Nucleotide-bd_a/b_plait_sf"/>
</dbReference>
<feature type="compositionally biased region" description="Polar residues" evidence="13">
    <location>
        <begin position="538"/>
        <end position="547"/>
    </location>
</feature>
<evidence type="ECO:0000256" key="10">
    <source>
        <dbReference type="PROSITE-ProRule" id="PRU00047"/>
    </source>
</evidence>
<keyword evidence="8" id="KW-0496">Mitochondrion</keyword>
<dbReference type="InterPro" id="IPR036875">
    <property type="entry name" value="Znf_CCHC_sf"/>
</dbReference>
<evidence type="ECO:0000256" key="6">
    <source>
        <dbReference type="ARBA" id="ARBA00022792"/>
    </source>
</evidence>
<feature type="region of interest" description="Disordered" evidence="13">
    <location>
        <begin position="536"/>
        <end position="569"/>
    </location>
</feature>
<name>A0A9P7Y649_9FUNG</name>
<evidence type="ECO:0000256" key="7">
    <source>
        <dbReference type="ARBA" id="ARBA00022989"/>
    </source>
</evidence>
<comment type="similarity">
    <text evidence="2">Belongs to the mitochondrial carrier (TC 2.A.29) family.</text>
</comment>
<dbReference type="Pfam" id="PF00153">
    <property type="entry name" value="Mito_carr"/>
    <property type="match status" value="2"/>
</dbReference>
<comment type="subcellular location">
    <subcellularLocation>
        <location evidence="1">Mitochondrion inner membrane</location>
        <topology evidence="1">Multi-pass membrane protein</topology>
    </subcellularLocation>
</comment>
<dbReference type="InterPro" id="IPR018108">
    <property type="entry name" value="MCP_transmembrane"/>
</dbReference>
<keyword evidence="17" id="KW-1185">Reference proteome</keyword>
<dbReference type="Pfam" id="PF00076">
    <property type="entry name" value="RRM_1"/>
    <property type="match status" value="1"/>
</dbReference>
<keyword evidence="4 12" id="KW-0812">Transmembrane</keyword>
<proteinExistence type="inferred from homology"/>
<gene>
    <name evidence="16" type="ORF">KI688_000384</name>
</gene>
<reference evidence="16" key="1">
    <citation type="submission" date="2021-06" db="EMBL/GenBank/DDBJ databases">
        <title>Genome Sequence of Mortierella hyaline Strain SCG-10, a Cold-Adapted, Nitrate-Reducing Fungus Isolated from Soil in Minnesota, USA.</title>
        <authorList>
            <person name="Aldossari N."/>
        </authorList>
    </citation>
    <scope>NUCLEOTIDE SEQUENCE</scope>
    <source>
        <strain evidence="16">SCG-10</strain>
    </source>
</reference>
<dbReference type="GO" id="GO:0008270">
    <property type="term" value="F:zinc ion binding"/>
    <property type="evidence" value="ECO:0007669"/>
    <property type="project" value="UniProtKB-KW"/>
</dbReference>
<dbReference type="PANTHER" id="PTHR24089">
    <property type="entry name" value="SOLUTE CARRIER FAMILY 25"/>
    <property type="match status" value="1"/>
</dbReference>
<dbReference type="InterPro" id="IPR000504">
    <property type="entry name" value="RRM_dom"/>
</dbReference>
<dbReference type="GO" id="GO:0005743">
    <property type="term" value="C:mitochondrial inner membrane"/>
    <property type="evidence" value="ECO:0007669"/>
    <property type="project" value="UniProtKB-SubCell"/>
</dbReference>
<dbReference type="Gene3D" id="3.30.70.330">
    <property type="match status" value="1"/>
</dbReference>
<dbReference type="Proteomes" id="UP000707451">
    <property type="component" value="Unassembled WGS sequence"/>
</dbReference>
<accession>A0A9P7Y649</accession>
<evidence type="ECO:0000313" key="17">
    <source>
        <dbReference type="Proteomes" id="UP000707451"/>
    </source>
</evidence>
<evidence type="ECO:0000259" key="15">
    <source>
        <dbReference type="PROSITE" id="PS50158"/>
    </source>
</evidence>
<dbReference type="InterPro" id="IPR001878">
    <property type="entry name" value="Znf_CCHC"/>
</dbReference>
<keyword evidence="7" id="KW-1133">Transmembrane helix</keyword>
<dbReference type="PROSITE" id="PS50158">
    <property type="entry name" value="ZF_CCHC"/>
    <property type="match status" value="2"/>
</dbReference>
<feature type="domain" description="CCHC-type" evidence="15">
    <location>
        <begin position="104"/>
        <end position="119"/>
    </location>
</feature>
<dbReference type="Gene3D" id="4.10.60.10">
    <property type="entry name" value="Zinc finger, CCHC-type"/>
    <property type="match status" value="1"/>
</dbReference>
<dbReference type="AlphaFoldDB" id="A0A9P7Y649"/>
<dbReference type="PROSITE" id="PS50920">
    <property type="entry name" value="SOLCAR"/>
    <property type="match status" value="2"/>
</dbReference>
<protein>
    <recommendedName>
        <fullName evidence="18">Mitochondrial carrier protein</fullName>
    </recommendedName>
</protein>
<evidence type="ECO:0000256" key="3">
    <source>
        <dbReference type="ARBA" id="ARBA00022448"/>
    </source>
</evidence>
<dbReference type="SUPFAM" id="SSF54928">
    <property type="entry name" value="RNA-binding domain, RBD"/>
    <property type="match status" value="1"/>
</dbReference>
<dbReference type="GO" id="GO:0055085">
    <property type="term" value="P:transmembrane transport"/>
    <property type="evidence" value="ECO:0007669"/>
    <property type="project" value="InterPro"/>
</dbReference>
<evidence type="ECO:0000256" key="1">
    <source>
        <dbReference type="ARBA" id="ARBA00004448"/>
    </source>
</evidence>
<dbReference type="EMBL" id="JAHRHY010000001">
    <property type="protein sequence ID" value="KAG9072613.1"/>
    <property type="molecule type" value="Genomic_DNA"/>
</dbReference>
<feature type="compositionally biased region" description="Low complexity" evidence="13">
    <location>
        <begin position="175"/>
        <end position="194"/>
    </location>
</feature>
<feature type="region of interest" description="Disordered" evidence="13">
    <location>
        <begin position="1"/>
        <end position="29"/>
    </location>
</feature>
<evidence type="ECO:0000256" key="8">
    <source>
        <dbReference type="ARBA" id="ARBA00023128"/>
    </source>
</evidence>
<evidence type="ECO:0000256" key="13">
    <source>
        <dbReference type="SAM" id="MobiDB-lite"/>
    </source>
</evidence>
<dbReference type="OrthoDB" id="270584at2759"/>
<feature type="domain" description="CCHC-type" evidence="15">
    <location>
        <begin position="131"/>
        <end position="146"/>
    </location>
</feature>
<dbReference type="Gene3D" id="1.50.40.10">
    <property type="entry name" value="Mitochondrial carrier domain"/>
    <property type="match status" value="1"/>
</dbReference>
<evidence type="ECO:0000256" key="4">
    <source>
        <dbReference type="ARBA" id="ARBA00022692"/>
    </source>
</evidence>
<evidence type="ECO:0000259" key="14">
    <source>
        <dbReference type="PROSITE" id="PS50102"/>
    </source>
</evidence>
<comment type="caution">
    <text evidence="16">The sequence shown here is derived from an EMBL/GenBank/DDBJ whole genome shotgun (WGS) entry which is preliminary data.</text>
</comment>
<dbReference type="SMART" id="SM00343">
    <property type="entry name" value="ZnF_C2HC"/>
    <property type="match status" value="2"/>
</dbReference>
<evidence type="ECO:0000256" key="5">
    <source>
        <dbReference type="ARBA" id="ARBA00022737"/>
    </source>
</evidence>
<dbReference type="InterPro" id="IPR002067">
    <property type="entry name" value="MCP"/>
</dbReference>
<dbReference type="PROSITE" id="PS50102">
    <property type="entry name" value="RRM"/>
    <property type="match status" value="1"/>
</dbReference>
<evidence type="ECO:0000313" key="16">
    <source>
        <dbReference type="EMBL" id="KAG9072613.1"/>
    </source>
</evidence>
<keyword evidence="5" id="KW-0677">Repeat</keyword>
<feature type="region of interest" description="Disordered" evidence="13">
    <location>
        <begin position="501"/>
        <end position="522"/>
    </location>
</feature>